<gene>
    <name evidence="2" type="ORF">GCM10009754_16460</name>
</gene>
<dbReference type="Proteomes" id="UP001501116">
    <property type="component" value="Unassembled WGS sequence"/>
</dbReference>
<reference evidence="3" key="1">
    <citation type="journal article" date="2019" name="Int. J. Syst. Evol. Microbiol.">
        <title>The Global Catalogue of Microorganisms (GCM) 10K type strain sequencing project: providing services to taxonomists for standard genome sequencing and annotation.</title>
        <authorList>
            <consortium name="The Broad Institute Genomics Platform"/>
            <consortium name="The Broad Institute Genome Sequencing Center for Infectious Disease"/>
            <person name="Wu L."/>
            <person name="Ma J."/>
        </authorList>
    </citation>
    <scope>NUCLEOTIDE SEQUENCE [LARGE SCALE GENOMIC DNA]</scope>
    <source>
        <strain evidence="3">JCM 14545</strain>
    </source>
</reference>
<evidence type="ECO:0000313" key="2">
    <source>
        <dbReference type="EMBL" id="GAA1948717.1"/>
    </source>
</evidence>
<keyword evidence="3" id="KW-1185">Reference proteome</keyword>
<sequence length="57" mass="6449">MPEPRPDDTETPADELLDASRRHVKEAKDVAETREWRLGAEQPALAEDAPQDEHGDR</sequence>
<evidence type="ECO:0000313" key="3">
    <source>
        <dbReference type="Proteomes" id="UP001501116"/>
    </source>
</evidence>
<comment type="caution">
    <text evidence="2">The sequence shown here is derived from an EMBL/GenBank/DDBJ whole genome shotgun (WGS) entry which is preliminary data.</text>
</comment>
<dbReference type="EMBL" id="BAAANN010000005">
    <property type="protein sequence ID" value="GAA1948717.1"/>
    <property type="molecule type" value="Genomic_DNA"/>
</dbReference>
<proteinExistence type="predicted"/>
<feature type="compositionally biased region" description="Basic and acidic residues" evidence="1">
    <location>
        <begin position="18"/>
        <end position="38"/>
    </location>
</feature>
<name>A0ABP5BP46_9PSEU</name>
<protein>
    <submittedName>
        <fullName evidence="2">Uncharacterized protein</fullName>
    </submittedName>
</protein>
<feature type="region of interest" description="Disordered" evidence="1">
    <location>
        <begin position="1"/>
        <end position="57"/>
    </location>
</feature>
<evidence type="ECO:0000256" key="1">
    <source>
        <dbReference type="SAM" id="MobiDB-lite"/>
    </source>
</evidence>
<accession>A0ABP5BP46</accession>
<organism evidence="2 3">
    <name type="scientific">Amycolatopsis minnesotensis</name>
    <dbReference type="NCBI Taxonomy" id="337894"/>
    <lineage>
        <taxon>Bacteria</taxon>
        <taxon>Bacillati</taxon>
        <taxon>Actinomycetota</taxon>
        <taxon>Actinomycetes</taxon>
        <taxon>Pseudonocardiales</taxon>
        <taxon>Pseudonocardiaceae</taxon>
        <taxon>Amycolatopsis</taxon>
    </lineage>
</organism>